<dbReference type="EMBL" id="CAXAMM010028052">
    <property type="protein sequence ID" value="CAK9062091.1"/>
    <property type="molecule type" value="Genomic_DNA"/>
</dbReference>
<feature type="non-terminal residue" evidence="2">
    <location>
        <position position="439"/>
    </location>
</feature>
<dbReference type="Proteomes" id="UP001642464">
    <property type="component" value="Unassembled WGS sequence"/>
</dbReference>
<protein>
    <submittedName>
        <fullName evidence="2">Serine esterase DUF676</fullName>
    </submittedName>
</protein>
<evidence type="ECO:0000313" key="2">
    <source>
        <dbReference type="EMBL" id="CAK9062091.1"/>
    </source>
</evidence>
<name>A0ABP0NEV8_9DINO</name>
<sequence>NYPSQGVAGYVGSIVTGQDNLNLQPVLGALHAAIGYNADGDGYCVGDCNNDGAAGQGDGTTYDGDDDGLVGINSQQMGYRLKYTKDDWTCRWYGCWDPLDRITQVSSTGYVSDLNNPSSTQMTSHDGKMGQDHLDVISLGPDTLDEEELYAGLFDFIHQPAGGAPSQATVASPAHSDASPSVDTAGPGAGESIDPRLIQIADALRSKHAAHIHRADRQIQLLNHLMALLQEMYPQGWREAMLTVLQLAFPEWADRLMARLQDWLDYQRWLEDVFSTMTFTDAEQRYQTLWDKRLALFGDDARVIWAAELRQRAFAEAVQTLDQQPGDVTSKAERYVELIRETWGDTAFGNHGRNTTQLMGDFVKLESVQAQLRQMDPGQQQTVLNQFRRDMGLDDEAIDRWQSLDEERREHRAIGETYMSSRAAILEQMDGQAAEQAIH</sequence>
<gene>
    <name evidence="2" type="ORF">SCF082_LOCUS32419</name>
</gene>
<organism evidence="2 3">
    <name type="scientific">Durusdinium trenchii</name>
    <dbReference type="NCBI Taxonomy" id="1381693"/>
    <lineage>
        <taxon>Eukaryota</taxon>
        <taxon>Sar</taxon>
        <taxon>Alveolata</taxon>
        <taxon>Dinophyceae</taxon>
        <taxon>Suessiales</taxon>
        <taxon>Symbiodiniaceae</taxon>
        <taxon>Durusdinium</taxon>
    </lineage>
</organism>
<feature type="region of interest" description="Disordered" evidence="1">
    <location>
        <begin position="164"/>
        <end position="190"/>
    </location>
</feature>
<evidence type="ECO:0000313" key="3">
    <source>
        <dbReference type="Proteomes" id="UP001642464"/>
    </source>
</evidence>
<reference evidence="2 3" key="1">
    <citation type="submission" date="2024-02" db="EMBL/GenBank/DDBJ databases">
        <authorList>
            <person name="Chen Y."/>
            <person name="Shah S."/>
            <person name="Dougan E. K."/>
            <person name="Thang M."/>
            <person name="Chan C."/>
        </authorList>
    </citation>
    <scope>NUCLEOTIDE SEQUENCE [LARGE SCALE GENOMIC DNA]</scope>
</reference>
<feature type="non-terminal residue" evidence="2">
    <location>
        <position position="1"/>
    </location>
</feature>
<comment type="caution">
    <text evidence="2">The sequence shown here is derived from an EMBL/GenBank/DDBJ whole genome shotgun (WGS) entry which is preliminary data.</text>
</comment>
<proteinExistence type="predicted"/>
<evidence type="ECO:0000256" key="1">
    <source>
        <dbReference type="SAM" id="MobiDB-lite"/>
    </source>
</evidence>
<keyword evidence="3" id="KW-1185">Reference proteome</keyword>
<accession>A0ABP0NEV8</accession>